<dbReference type="GO" id="GO:0008270">
    <property type="term" value="F:zinc ion binding"/>
    <property type="evidence" value="ECO:0007669"/>
    <property type="project" value="UniProtKB-KW"/>
</dbReference>
<protein>
    <recommendedName>
        <fullName evidence="5">RING-type domain-containing protein</fullName>
    </recommendedName>
</protein>
<keyword evidence="2" id="KW-0862">Zinc</keyword>
<dbReference type="VEuPathDB" id="VectorBase:LOC119163606"/>
<evidence type="ECO:0000313" key="6">
    <source>
        <dbReference type="EMBL" id="KAH8029487.1"/>
    </source>
</evidence>
<reference evidence="6" key="2">
    <citation type="submission" date="2021-09" db="EMBL/GenBank/DDBJ databases">
        <authorList>
            <person name="Jia N."/>
            <person name="Wang J."/>
            <person name="Shi W."/>
            <person name="Du L."/>
            <person name="Sun Y."/>
            <person name="Zhan W."/>
            <person name="Jiang J."/>
            <person name="Wang Q."/>
            <person name="Zhang B."/>
            <person name="Ji P."/>
            <person name="Sakyi L.B."/>
            <person name="Cui X."/>
            <person name="Yuan T."/>
            <person name="Jiang B."/>
            <person name="Yang W."/>
            <person name="Lam T.T.-Y."/>
            <person name="Chang Q."/>
            <person name="Ding S."/>
            <person name="Wang X."/>
            <person name="Zhu J."/>
            <person name="Ruan X."/>
            <person name="Zhao L."/>
            <person name="Wei J."/>
            <person name="Que T."/>
            <person name="Du C."/>
            <person name="Cheng J."/>
            <person name="Dai P."/>
            <person name="Han X."/>
            <person name="Huang E."/>
            <person name="Gao Y."/>
            <person name="Liu J."/>
            <person name="Shao H."/>
            <person name="Ye R."/>
            <person name="Li L."/>
            <person name="Wei W."/>
            <person name="Wang X."/>
            <person name="Wang C."/>
            <person name="Huo Q."/>
            <person name="Li W."/>
            <person name="Guo W."/>
            <person name="Chen H."/>
            <person name="Chen S."/>
            <person name="Zhou L."/>
            <person name="Zhou L."/>
            <person name="Ni X."/>
            <person name="Tian J."/>
            <person name="Zhou Y."/>
            <person name="Sheng Y."/>
            <person name="Liu T."/>
            <person name="Pan Y."/>
            <person name="Xia L."/>
            <person name="Li J."/>
            <person name="Zhao F."/>
            <person name="Cao W."/>
        </authorList>
    </citation>
    <scope>NUCLEOTIDE SEQUENCE</scope>
    <source>
        <strain evidence="6">Rmic-2018</strain>
        <tissue evidence="6">Larvae</tissue>
    </source>
</reference>
<dbReference type="InterPro" id="IPR001841">
    <property type="entry name" value="Znf_RING"/>
</dbReference>
<gene>
    <name evidence="6" type="ORF">HPB51_000714</name>
</gene>
<keyword evidence="1 3" id="KW-0479">Metal-binding</keyword>
<dbReference type="PROSITE" id="PS50089">
    <property type="entry name" value="ZF_RING_2"/>
    <property type="match status" value="1"/>
</dbReference>
<feature type="domain" description="RING-type" evidence="5">
    <location>
        <begin position="35"/>
        <end position="74"/>
    </location>
</feature>
<keyword evidence="7" id="KW-1185">Reference proteome</keyword>
<dbReference type="Proteomes" id="UP000821866">
    <property type="component" value="Chromosome 3"/>
</dbReference>
<dbReference type="SMART" id="SM00184">
    <property type="entry name" value="RING"/>
    <property type="match status" value="1"/>
</dbReference>
<feature type="region of interest" description="Disordered" evidence="4">
    <location>
        <begin position="229"/>
        <end position="265"/>
    </location>
</feature>
<evidence type="ECO:0000259" key="5">
    <source>
        <dbReference type="PROSITE" id="PS50089"/>
    </source>
</evidence>
<feature type="compositionally biased region" description="Polar residues" evidence="4">
    <location>
        <begin position="233"/>
        <end position="245"/>
    </location>
</feature>
<dbReference type="SUPFAM" id="SSF57850">
    <property type="entry name" value="RING/U-box"/>
    <property type="match status" value="1"/>
</dbReference>
<accession>A0A9J6E4R4</accession>
<dbReference type="EMBL" id="JABSTU010000005">
    <property type="protein sequence ID" value="KAH8029487.1"/>
    <property type="molecule type" value="Genomic_DNA"/>
</dbReference>
<sequence>MTDPSRVHYFRDLHIKGINWRPTHFVDEVPVSRLCALCLTIPRRTMLLPCEHFLCEKCFAFKSHDGFGLCPLDETFFEEAECDSYDLPITAAKAFQVYCWNKDHGCDFKGALKDMLKHCRNDCAFRSCDNLQCGEAVVNEKIGTRQVAECSTTVSSACTESMSSDCGALTLQDVRNALNEVETSLMKPNQDKVPPATECRMNELTEQAGNQESRLVEAAGEVGSSVAAETAQPAATPSPTVSQEPASRLNPAEEASVSQSSASCSQKMLRKEEPEIFSIISRNLLTRMQKTSTEDFPQHCIDPVNLPRGACRLTLTKPLSTTRTWKVLGTATYVITFENCPFLLTESRTTALYRHSVAYEGCKLHPLERSFRVPIPAFGCVSVVITCRVNEKETGRKADCLKEFFTVKANEELYKGL</sequence>
<proteinExistence type="predicted"/>
<name>A0A9J6E4R4_RHIMP</name>
<dbReference type="AlphaFoldDB" id="A0A9J6E4R4"/>
<organism evidence="6 7">
    <name type="scientific">Rhipicephalus microplus</name>
    <name type="common">Cattle tick</name>
    <name type="synonym">Boophilus microplus</name>
    <dbReference type="NCBI Taxonomy" id="6941"/>
    <lineage>
        <taxon>Eukaryota</taxon>
        <taxon>Metazoa</taxon>
        <taxon>Ecdysozoa</taxon>
        <taxon>Arthropoda</taxon>
        <taxon>Chelicerata</taxon>
        <taxon>Arachnida</taxon>
        <taxon>Acari</taxon>
        <taxon>Parasitiformes</taxon>
        <taxon>Ixodida</taxon>
        <taxon>Ixodoidea</taxon>
        <taxon>Ixodidae</taxon>
        <taxon>Rhipicephalinae</taxon>
        <taxon>Rhipicephalus</taxon>
        <taxon>Boophilus</taxon>
    </lineage>
</organism>
<dbReference type="Pfam" id="PF13920">
    <property type="entry name" value="zf-C3HC4_3"/>
    <property type="match status" value="1"/>
</dbReference>
<evidence type="ECO:0000256" key="3">
    <source>
        <dbReference type="PROSITE-ProRule" id="PRU00175"/>
    </source>
</evidence>
<evidence type="ECO:0000256" key="4">
    <source>
        <dbReference type="SAM" id="MobiDB-lite"/>
    </source>
</evidence>
<dbReference type="SUPFAM" id="SSF49599">
    <property type="entry name" value="TRAF domain-like"/>
    <property type="match status" value="1"/>
</dbReference>
<evidence type="ECO:0000256" key="1">
    <source>
        <dbReference type="ARBA" id="ARBA00022771"/>
    </source>
</evidence>
<dbReference type="Gene3D" id="3.30.40.10">
    <property type="entry name" value="Zinc/RING finger domain, C3HC4 (zinc finger)"/>
    <property type="match status" value="1"/>
</dbReference>
<evidence type="ECO:0000313" key="7">
    <source>
        <dbReference type="Proteomes" id="UP000821866"/>
    </source>
</evidence>
<comment type="caution">
    <text evidence="6">The sequence shown here is derived from an EMBL/GenBank/DDBJ whole genome shotgun (WGS) entry which is preliminary data.</text>
</comment>
<evidence type="ECO:0000256" key="2">
    <source>
        <dbReference type="ARBA" id="ARBA00022833"/>
    </source>
</evidence>
<feature type="compositionally biased region" description="Low complexity" evidence="4">
    <location>
        <begin position="252"/>
        <end position="265"/>
    </location>
</feature>
<dbReference type="InterPro" id="IPR013083">
    <property type="entry name" value="Znf_RING/FYVE/PHD"/>
</dbReference>
<keyword evidence="1 3" id="KW-0863">Zinc-finger</keyword>
<reference evidence="6" key="1">
    <citation type="journal article" date="2020" name="Cell">
        <title>Large-Scale Comparative Analyses of Tick Genomes Elucidate Their Genetic Diversity and Vector Capacities.</title>
        <authorList>
            <consortium name="Tick Genome and Microbiome Consortium (TIGMIC)"/>
            <person name="Jia N."/>
            <person name="Wang J."/>
            <person name="Shi W."/>
            <person name="Du L."/>
            <person name="Sun Y."/>
            <person name="Zhan W."/>
            <person name="Jiang J.F."/>
            <person name="Wang Q."/>
            <person name="Zhang B."/>
            <person name="Ji P."/>
            <person name="Bell-Sakyi L."/>
            <person name="Cui X.M."/>
            <person name="Yuan T.T."/>
            <person name="Jiang B.G."/>
            <person name="Yang W.F."/>
            <person name="Lam T.T."/>
            <person name="Chang Q.C."/>
            <person name="Ding S.J."/>
            <person name="Wang X.J."/>
            <person name="Zhu J.G."/>
            <person name="Ruan X.D."/>
            <person name="Zhao L."/>
            <person name="Wei J.T."/>
            <person name="Ye R.Z."/>
            <person name="Que T.C."/>
            <person name="Du C.H."/>
            <person name="Zhou Y.H."/>
            <person name="Cheng J.X."/>
            <person name="Dai P.F."/>
            <person name="Guo W.B."/>
            <person name="Han X.H."/>
            <person name="Huang E.J."/>
            <person name="Li L.F."/>
            <person name="Wei W."/>
            <person name="Gao Y.C."/>
            <person name="Liu J.Z."/>
            <person name="Shao H.Z."/>
            <person name="Wang X."/>
            <person name="Wang C.C."/>
            <person name="Yang T.C."/>
            <person name="Huo Q.B."/>
            <person name="Li W."/>
            <person name="Chen H.Y."/>
            <person name="Chen S.E."/>
            <person name="Zhou L.G."/>
            <person name="Ni X.B."/>
            <person name="Tian J.H."/>
            <person name="Sheng Y."/>
            <person name="Liu T."/>
            <person name="Pan Y.S."/>
            <person name="Xia L.Y."/>
            <person name="Li J."/>
            <person name="Zhao F."/>
            <person name="Cao W.C."/>
        </authorList>
    </citation>
    <scope>NUCLEOTIDE SEQUENCE</scope>
    <source>
        <strain evidence="6">Rmic-2018</strain>
    </source>
</reference>